<dbReference type="EMBL" id="LABY01000164">
    <property type="protein sequence ID" value="KMO33003.1"/>
    <property type="molecule type" value="Genomic_DNA"/>
</dbReference>
<name>A0A0J6SI51_9HYPH</name>
<proteinExistence type="predicted"/>
<dbReference type="OrthoDB" id="795468at2"/>
<dbReference type="Pfam" id="PF13564">
    <property type="entry name" value="DoxX_2"/>
    <property type="match status" value="1"/>
</dbReference>
<dbReference type="RefSeq" id="WP_048446415.1">
    <property type="nucleotide sequence ID" value="NZ_LABY01000164.1"/>
</dbReference>
<feature type="transmembrane region" description="Helical" evidence="5">
    <location>
        <begin position="12"/>
        <end position="34"/>
    </location>
</feature>
<evidence type="ECO:0000256" key="2">
    <source>
        <dbReference type="ARBA" id="ARBA00022692"/>
    </source>
</evidence>
<evidence type="ECO:0000256" key="3">
    <source>
        <dbReference type="ARBA" id="ARBA00022989"/>
    </source>
</evidence>
<feature type="transmembrane region" description="Helical" evidence="5">
    <location>
        <begin position="96"/>
        <end position="115"/>
    </location>
</feature>
<organism evidence="6 7">
    <name type="scientific">Methylobacterium variabile</name>
    <dbReference type="NCBI Taxonomy" id="298794"/>
    <lineage>
        <taxon>Bacteria</taxon>
        <taxon>Pseudomonadati</taxon>
        <taxon>Pseudomonadota</taxon>
        <taxon>Alphaproteobacteria</taxon>
        <taxon>Hyphomicrobiales</taxon>
        <taxon>Methylobacteriaceae</taxon>
        <taxon>Methylobacterium</taxon>
    </lineage>
</organism>
<evidence type="ECO:0000313" key="7">
    <source>
        <dbReference type="Proteomes" id="UP000035955"/>
    </source>
</evidence>
<evidence type="ECO:0000256" key="1">
    <source>
        <dbReference type="ARBA" id="ARBA00004141"/>
    </source>
</evidence>
<accession>A0A0J6SI51</accession>
<evidence type="ECO:0000313" key="6">
    <source>
        <dbReference type="EMBL" id="KMO33003.1"/>
    </source>
</evidence>
<keyword evidence="7" id="KW-1185">Reference proteome</keyword>
<keyword evidence="3 5" id="KW-1133">Transmembrane helix</keyword>
<protein>
    <submittedName>
        <fullName evidence="6">DoxX family protein</fullName>
    </submittedName>
</protein>
<feature type="transmembrane region" description="Helical" evidence="5">
    <location>
        <begin position="71"/>
        <end position="90"/>
    </location>
</feature>
<dbReference type="GO" id="GO:0016020">
    <property type="term" value="C:membrane"/>
    <property type="evidence" value="ECO:0007669"/>
    <property type="project" value="UniProtKB-SubCell"/>
</dbReference>
<comment type="subcellular location">
    <subcellularLocation>
        <location evidence="1">Membrane</location>
        <topology evidence="1">Multi-pass membrane protein</topology>
    </subcellularLocation>
</comment>
<keyword evidence="2 5" id="KW-0812">Transmembrane</keyword>
<reference evidence="6 7" key="1">
    <citation type="submission" date="2015-03" db="EMBL/GenBank/DDBJ databases">
        <title>Genome sequencing of Methylobacterium variabile DSM 16961.</title>
        <authorList>
            <person name="Chaudhry V."/>
            <person name="Patil P.B."/>
        </authorList>
    </citation>
    <scope>NUCLEOTIDE SEQUENCE [LARGE SCALE GENOMIC DNA]</scope>
    <source>
        <strain evidence="6 7">DSM 16961</strain>
    </source>
</reference>
<comment type="caution">
    <text evidence="6">The sequence shown here is derived from an EMBL/GenBank/DDBJ whole genome shotgun (WGS) entry which is preliminary data.</text>
</comment>
<gene>
    <name evidence="6" type="ORF">VQ02_22250</name>
</gene>
<keyword evidence="4 5" id="KW-0472">Membrane</keyword>
<evidence type="ECO:0000256" key="4">
    <source>
        <dbReference type="ARBA" id="ARBA00023136"/>
    </source>
</evidence>
<dbReference type="Proteomes" id="UP000035955">
    <property type="component" value="Unassembled WGS sequence"/>
</dbReference>
<feature type="transmembrane region" description="Helical" evidence="5">
    <location>
        <begin position="46"/>
        <end position="66"/>
    </location>
</feature>
<sequence length="132" mass="13497">MRVTFPGTRRGGLLLRGLLTVVFVAAAGMKFAAVPFEVAGFARFGYPLWFMYAVGAAQLVGAALLWGRGTVAHGAVLLAAVMVGAAGSHLRAGDPVAMALPALVLLGLLAGLAYARRGELMPGAMRTSASQA</sequence>
<dbReference type="PATRIC" id="fig|298794.3.peg.1863"/>
<dbReference type="AlphaFoldDB" id="A0A0J6SI51"/>
<evidence type="ECO:0000256" key="5">
    <source>
        <dbReference type="SAM" id="Phobius"/>
    </source>
</evidence>
<dbReference type="InterPro" id="IPR032808">
    <property type="entry name" value="DoxX"/>
</dbReference>